<evidence type="ECO:0000256" key="1">
    <source>
        <dbReference type="SAM" id="Phobius"/>
    </source>
</evidence>
<dbReference type="InParanoid" id="A0A409YPR6"/>
<dbReference type="InterPro" id="IPR045340">
    <property type="entry name" value="DUF6533"/>
</dbReference>
<keyword evidence="1" id="KW-0472">Membrane</keyword>
<dbReference type="OrthoDB" id="2637653at2759"/>
<dbReference type="Proteomes" id="UP000284706">
    <property type="component" value="Unassembled WGS sequence"/>
</dbReference>
<feature type="transmembrane region" description="Helical" evidence="1">
    <location>
        <begin position="250"/>
        <end position="270"/>
    </location>
</feature>
<organism evidence="3 4">
    <name type="scientific">Gymnopilus dilepis</name>
    <dbReference type="NCBI Taxonomy" id="231916"/>
    <lineage>
        <taxon>Eukaryota</taxon>
        <taxon>Fungi</taxon>
        <taxon>Dikarya</taxon>
        <taxon>Basidiomycota</taxon>
        <taxon>Agaricomycotina</taxon>
        <taxon>Agaricomycetes</taxon>
        <taxon>Agaricomycetidae</taxon>
        <taxon>Agaricales</taxon>
        <taxon>Agaricineae</taxon>
        <taxon>Hymenogastraceae</taxon>
        <taxon>Gymnopilus</taxon>
    </lineage>
</organism>
<feature type="transmembrane region" description="Helical" evidence="1">
    <location>
        <begin position="290"/>
        <end position="312"/>
    </location>
</feature>
<accession>A0A409YPR6</accession>
<comment type="caution">
    <text evidence="3">The sequence shown here is derived from an EMBL/GenBank/DDBJ whole genome shotgun (WGS) entry which is preliminary data.</text>
</comment>
<dbReference type="EMBL" id="NHYE01000538">
    <property type="protein sequence ID" value="PPR04997.1"/>
    <property type="molecule type" value="Genomic_DNA"/>
</dbReference>
<evidence type="ECO:0000259" key="2">
    <source>
        <dbReference type="Pfam" id="PF20151"/>
    </source>
</evidence>
<proteinExistence type="predicted"/>
<feature type="transmembrane region" description="Helical" evidence="1">
    <location>
        <begin position="347"/>
        <end position="368"/>
    </location>
</feature>
<keyword evidence="1" id="KW-1133">Transmembrane helix</keyword>
<protein>
    <recommendedName>
        <fullName evidence="2">DUF6533 domain-containing protein</fullName>
    </recommendedName>
</protein>
<dbReference type="Pfam" id="PF20151">
    <property type="entry name" value="DUF6533"/>
    <property type="match status" value="1"/>
</dbReference>
<dbReference type="AlphaFoldDB" id="A0A409YPR6"/>
<evidence type="ECO:0000313" key="4">
    <source>
        <dbReference type="Proteomes" id="UP000284706"/>
    </source>
</evidence>
<keyword evidence="4" id="KW-1185">Reference proteome</keyword>
<feature type="transmembrane region" description="Helical" evidence="1">
    <location>
        <begin position="324"/>
        <end position="341"/>
    </location>
</feature>
<name>A0A409YPR6_9AGAR</name>
<dbReference type="STRING" id="231916.A0A409YPR6"/>
<feature type="transmembrane region" description="Helical" evidence="1">
    <location>
        <begin position="215"/>
        <end position="238"/>
    </location>
</feature>
<keyword evidence="1" id="KW-0812">Transmembrane</keyword>
<gene>
    <name evidence="3" type="ORF">CVT26_012591</name>
</gene>
<reference evidence="3 4" key="1">
    <citation type="journal article" date="2018" name="Evol. Lett.">
        <title>Horizontal gene cluster transfer increased hallucinogenic mushroom diversity.</title>
        <authorList>
            <person name="Reynolds H.T."/>
            <person name="Vijayakumar V."/>
            <person name="Gluck-Thaler E."/>
            <person name="Korotkin H.B."/>
            <person name="Matheny P.B."/>
            <person name="Slot J.C."/>
        </authorList>
    </citation>
    <scope>NUCLEOTIDE SEQUENCE [LARGE SCALE GENOMIC DNA]</scope>
    <source>
        <strain evidence="3 4">SRW20</strain>
    </source>
</reference>
<sequence>MFHDDCLSSKEPALSLRYLLERCLQPKRALQLGRRERETSKNSEYGQKITQWNVLRRISFGQDSLFLAKGGGRTLRSSIQTATLQNPGSRLNFHRRSEGFSLSQVNAALAFGCHLVIGVDAEDHWSIAAAAAAQAWDLIVSLGDEIEYLWRGKFRSVKALYIGSRYGLLVGQLCVFLTIDPSPNCICSLHLSLNQFLNFQSSIRPLDASFCAGILVFKAVAAQGGLTLVEIILLIRVYALCNQSFRAKCFLAIIFIVSTVLEVTGMSLIIRSLSKESGCQTPRVDKQAVVLSGTGAGLCQFVVFVTTIANLLSSGKRRTPLTSLMLKEGVASFILLLGAIQRFLTHHIWLIMVLSKVLLAVMITCEVIRSFYLKKGNINYKEFSNAAFSWVYPSYASGCKVHNFSFFIGSRLILNMRKVAVKQLSMFRGEQGQGPDPTPDENSVYLTSLIE</sequence>
<feature type="domain" description="DUF6533" evidence="2">
    <location>
        <begin position="126"/>
        <end position="169"/>
    </location>
</feature>
<evidence type="ECO:0000313" key="3">
    <source>
        <dbReference type="EMBL" id="PPR04997.1"/>
    </source>
</evidence>